<gene>
    <name evidence="2" type="ORF">Bca52824_025124</name>
</gene>
<dbReference type="OrthoDB" id="1304155at2759"/>
<evidence type="ECO:0000256" key="1">
    <source>
        <dbReference type="SAM" id="MobiDB-lite"/>
    </source>
</evidence>
<reference evidence="2 3" key="1">
    <citation type="submission" date="2020-02" db="EMBL/GenBank/DDBJ databases">
        <authorList>
            <person name="Ma Q."/>
            <person name="Huang Y."/>
            <person name="Song X."/>
            <person name="Pei D."/>
        </authorList>
    </citation>
    <scope>NUCLEOTIDE SEQUENCE [LARGE SCALE GENOMIC DNA]</scope>
    <source>
        <strain evidence="2">Sxm20200214</strain>
        <tissue evidence="2">Leaf</tissue>
    </source>
</reference>
<accession>A0A8X8AWF5</accession>
<dbReference type="EMBL" id="JAAMPC010000005">
    <property type="protein sequence ID" value="KAG2313567.1"/>
    <property type="molecule type" value="Genomic_DNA"/>
</dbReference>
<name>A0A8X8AWF5_BRACI</name>
<comment type="caution">
    <text evidence="2">The sequence shown here is derived from an EMBL/GenBank/DDBJ whole genome shotgun (WGS) entry which is preliminary data.</text>
</comment>
<sequence length="72" mass="8378">MRERVSSLRDPTITTDTAGEKEGETRGEIEELRRKLAMEKKRMNRIKLCSSMELIFLFNIHNLTPPINKSES</sequence>
<dbReference type="Proteomes" id="UP000886595">
    <property type="component" value="Unassembled WGS sequence"/>
</dbReference>
<evidence type="ECO:0000313" key="2">
    <source>
        <dbReference type="EMBL" id="KAG2313567.1"/>
    </source>
</evidence>
<evidence type="ECO:0000313" key="3">
    <source>
        <dbReference type="Proteomes" id="UP000886595"/>
    </source>
</evidence>
<feature type="region of interest" description="Disordered" evidence="1">
    <location>
        <begin position="1"/>
        <end position="28"/>
    </location>
</feature>
<keyword evidence="3" id="KW-1185">Reference proteome</keyword>
<protein>
    <submittedName>
        <fullName evidence="2">Uncharacterized protein</fullName>
    </submittedName>
</protein>
<organism evidence="2 3">
    <name type="scientific">Brassica carinata</name>
    <name type="common">Ethiopian mustard</name>
    <name type="synonym">Abyssinian cabbage</name>
    <dbReference type="NCBI Taxonomy" id="52824"/>
    <lineage>
        <taxon>Eukaryota</taxon>
        <taxon>Viridiplantae</taxon>
        <taxon>Streptophyta</taxon>
        <taxon>Embryophyta</taxon>
        <taxon>Tracheophyta</taxon>
        <taxon>Spermatophyta</taxon>
        <taxon>Magnoliopsida</taxon>
        <taxon>eudicotyledons</taxon>
        <taxon>Gunneridae</taxon>
        <taxon>Pentapetalae</taxon>
        <taxon>rosids</taxon>
        <taxon>malvids</taxon>
        <taxon>Brassicales</taxon>
        <taxon>Brassicaceae</taxon>
        <taxon>Brassiceae</taxon>
        <taxon>Brassica</taxon>
    </lineage>
</organism>
<dbReference type="AlphaFoldDB" id="A0A8X8AWF5"/>
<feature type="compositionally biased region" description="Basic and acidic residues" evidence="1">
    <location>
        <begin position="18"/>
        <end position="28"/>
    </location>
</feature>
<proteinExistence type="predicted"/>